<dbReference type="InterPro" id="IPR027417">
    <property type="entry name" value="P-loop_NTPase"/>
</dbReference>
<keyword evidence="3 7" id="KW-0690">Ribosome biogenesis</keyword>
<evidence type="ECO:0000256" key="8">
    <source>
        <dbReference type="PROSITE-ProRule" id="PRU01050"/>
    </source>
</evidence>
<dbReference type="InterPro" id="IPR030388">
    <property type="entry name" value="G_ERA_dom"/>
</dbReference>
<keyword evidence="6 7" id="KW-0342">GTP-binding</keyword>
<comment type="function">
    <text evidence="7">An essential GTPase that binds both GDP and GTP, with rapid nucleotide exchange. Plays a role in 16S rRNA processing and 30S ribosomal subunit biogenesis and possibly also in cell cycle regulation and energy metabolism.</text>
</comment>
<comment type="similarity">
    <text evidence="1 7 8">Belongs to the TRAFAC class TrmE-Era-EngA-EngB-Septin-like GTPase superfamily. Era GTPase family.</text>
</comment>
<sequence length="291" mass="33536">MKVGFVNIFGKPNAGKSTLLNALIGEKMAIVSHKVQTTRHRIKAFLNKEWEYQIIFSDTPGIIEPKYKLHEKMMKAVKSSLEDADVALLLVEINDNWEEADKIFSSLKLKVPCIVITSKTDLAKDNREEEAKAFFSSKSYCKEWIGISVTAGKNVDKLLELILKYLKEGQPFYDEEDLTDLPTKFFVGEIVREKIFELFEQEIPYDTTVMVNEFKEKTSLIKIQADIIVQRESQKAIILGEGGKMIKQVGSLARKDIEEFLGQKIFLELFVKVKNKWRDDDFKLREYGYNS</sequence>
<keyword evidence="7" id="KW-1003">Cell membrane</keyword>
<keyword evidence="7" id="KW-0963">Cytoplasm</keyword>
<evidence type="ECO:0000313" key="11">
    <source>
        <dbReference type="Proteomes" id="UP000321513"/>
    </source>
</evidence>
<dbReference type="InterPro" id="IPR005662">
    <property type="entry name" value="GTPase_Era-like"/>
</dbReference>
<dbReference type="NCBIfam" id="NF000908">
    <property type="entry name" value="PRK00089.1"/>
    <property type="match status" value="1"/>
</dbReference>
<keyword evidence="4 7" id="KW-0547">Nucleotide-binding</keyword>
<feature type="binding site" evidence="7">
    <location>
        <begin position="58"/>
        <end position="62"/>
    </location>
    <ligand>
        <name>GTP</name>
        <dbReference type="ChEBI" id="CHEBI:37565"/>
    </ligand>
</feature>
<dbReference type="InterPro" id="IPR009019">
    <property type="entry name" value="KH_sf_prok-type"/>
</dbReference>
<evidence type="ECO:0000256" key="3">
    <source>
        <dbReference type="ARBA" id="ARBA00022517"/>
    </source>
</evidence>
<dbReference type="EMBL" id="BJYT01000001">
    <property type="protein sequence ID" value="GEO07928.1"/>
    <property type="molecule type" value="Genomic_DNA"/>
</dbReference>
<dbReference type="InterPro" id="IPR004044">
    <property type="entry name" value="KH_dom_type_2"/>
</dbReference>
<dbReference type="Pfam" id="PF07650">
    <property type="entry name" value="KH_2"/>
    <property type="match status" value="1"/>
</dbReference>
<keyword evidence="7" id="KW-0472">Membrane</keyword>
<evidence type="ECO:0000256" key="6">
    <source>
        <dbReference type="ARBA" id="ARBA00023134"/>
    </source>
</evidence>
<dbReference type="GO" id="GO:0005886">
    <property type="term" value="C:plasma membrane"/>
    <property type="evidence" value="ECO:0007669"/>
    <property type="project" value="UniProtKB-SubCell"/>
</dbReference>
<dbReference type="GO" id="GO:0005737">
    <property type="term" value="C:cytoplasm"/>
    <property type="evidence" value="ECO:0007669"/>
    <property type="project" value="UniProtKB-SubCell"/>
</dbReference>
<dbReference type="GO" id="GO:0000028">
    <property type="term" value="P:ribosomal small subunit assembly"/>
    <property type="evidence" value="ECO:0007669"/>
    <property type="project" value="TreeGrafter"/>
</dbReference>
<dbReference type="FunFam" id="3.30.300.20:FF:000003">
    <property type="entry name" value="GTPase Era"/>
    <property type="match status" value="1"/>
</dbReference>
<organism evidence="10 11">
    <name type="scientific">Segetibacter aerophilus</name>
    <dbReference type="NCBI Taxonomy" id="670293"/>
    <lineage>
        <taxon>Bacteria</taxon>
        <taxon>Pseudomonadati</taxon>
        <taxon>Bacteroidota</taxon>
        <taxon>Chitinophagia</taxon>
        <taxon>Chitinophagales</taxon>
        <taxon>Chitinophagaceae</taxon>
        <taxon>Segetibacter</taxon>
    </lineage>
</organism>
<dbReference type="GO" id="GO:0043024">
    <property type="term" value="F:ribosomal small subunit binding"/>
    <property type="evidence" value="ECO:0007669"/>
    <property type="project" value="TreeGrafter"/>
</dbReference>
<dbReference type="GO" id="GO:0070181">
    <property type="term" value="F:small ribosomal subunit rRNA binding"/>
    <property type="evidence" value="ECO:0007669"/>
    <property type="project" value="UniProtKB-UniRule"/>
</dbReference>
<dbReference type="Proteomes" id="UP000321513">
    <property type="component" value="Unassembled WGS sequence"/>
</dbReference>
<dbReference type="Gene3D" id="3.40.50.300">
    <property type="entry name" value="P-loop containing nucleotide triphosphate hydrolases"/>
    <property type="match status" value="1"/>
</dbReference>
<dbReference type="RefSeq" id="WP_147201873.1">
    <property type="nucleotide sequence ID" value="NZ_BJYT01000001.1"/>
</dbReference>
<protein>
    <recommendedName>
        <fullName evidence="2 7">GTPase Era</fullName>
    </recommendedName>
</protein>
<feature type="domain" description="Era-type G" evidence="9">
    <location>
        <begin position="2"/>
        <end position="168"/>
    </location>
</feature>
<feature type="region of interest" description="G2" evidence="8">
    <location>
        <begin position="36"/>
        <end position="40"/>
    </location>
</feature>
<evidence type="ECO:0000256" key="1">
    <source>
        <dbReference type="ARBA" id="ARBA00007921"/>
    </source>
</evidence>
<dbReference type="HAMAP" id="MF_00367">
    <property type="entry name" value="GTPase_Era"/>
    <property type="match status" value="1"/>
</dbReference>
<dbReference type="SUPFAM" id="SSF52540">
    <property type="entry name" value="P-loop containing nucleoside triphosphate hydrolases"/>
    <property type="match status" value="1"/>
</dbReference>
<keyword evidence="7" id="KW-0699">rRNA-binding</keyword>
<dbReference type="Pfam" id="PF01926">
    <property type="entry name" value="MMR_HSR1"/>
    <property type="match status" value="1"/>
</dbReference>
<evidence type="ECO:0000256" key="5">
    <source>
        <dbReference type="ARBA" id="ARBA00022884"/>
    </source>
</evidence>
<dbReference type="PROSITE" id="PS51713">
    <property type="entry name" value="G_ERA"/>
    <property type="match status" value="1"/>
</dbReference>
<feature type="binding site" evidence="7">
    <location>
        <begin position="10"/>
        <end position="17"/>
    </location>
    <ligand>
        <name>GTP</name>
        <dbReference type="ChEBI" id="CHEBI:37565"/>
    </ligand>
</feature>
<feature type="region of interest" description="G3" evidence="8">
    <location>
        <begin position="58"/>
        <end position="61"/>
    </location>
</feature>
<keyword evidence="11" id="KW-1185">Reference proteome</keyword>
<proteinExistence type="inferred from homology"/>
<keyword evidence="5 7" id="KW-0694">RNA-binding</keyword>
<dbReference type="Gene3D" id="3.30.300.20">
    <property type="match status" value="1"/>
</dbReference>
<dbReference type="GO" id="GO:0003924">
    <property type="term" value="F:GTPase activity"/>
    <property type="evidence" value="ECO:0007669"/>
    <property type="project" value="UniProtKB-UniRule"/>
</dbReference>
<dbReference type="NCBIfam" id="TIGR00231">
    <property type="entry name" value="small_GTP"/>
    <property type="match status" value="1"/>
</dbReference>
<gene>
    <name evidence="7 10" type="primary">era</name>
    <name evidence="10" type="ORF">SAE01_04240</name>
</gene>
<accession>A0A512B7J5</accession>
<dbReference type="GO" id="GO:0005525">
    <property type="term" value="F:GTP binding"/>
    <property type="evidence" value="ECO:0007669"/>
    <property type="project" value="UniProtKB-UniRule"/>
</dbReference>
<reference evidence="10 11" key="1">
    <citation type="submission" date="2019-07" db="EMBL/GenBank/DDBJ databases">
        <title>Whole genome shotgun sequence of Segetibacter aerophilus NBRC 106135.</title>
        <authorList>
            <person name="Hosoyama A."/>
            <person name="Uohara A."/>
            <person name="Ohji S."/>
            <person name="Ichikawa N."/>
        </authorList>
    </citation>
    <scope>NUCLEOTIDE SEQUENCE [LARGE SCALE GENOMIC DNA]</scope>
    <source>
        <strain evidence="10 11">NBRC 106135</strain>
    </source>
</reference>
<feature type="region of interest" description="G5" evidence="8">
    <location>
        <begin position="147"/>
        <end position="149"/>
    </location>
</feature>
<comment type="subcellular location">
    <subcellularLocation>
        <location evidence="7">Cytoplasm</location>
    </subcellularLocation>
    <subcellularLocation>
        <location evidence="7">Cell membrane</location>
        <topology evidence="7">Peripheral membrane protein</topology>
    </subcellularLocation>
</comment>
<dbReference type="InterPro" id="IPR005225">
    <property type="entry name" value="Small_GTP-bd"/>
</dbReference>
<dbReference type="NCBIfam" id="TIGR00436">
    <property type="entry name" value="era"/>
    <property type="match status" value="1"/>
</dbReference>
<evidence type="ECO:0000256" key="2">
    <source>
        <dbReference type="ARBA" id="ARBA00020484"/>
    </source>
</evidence>
<dbReference type="AlphaFoldDB" id="A0A512B7J5"/>
<dbReference type="PRINTS" id="PR00326">
    <property type="entry name" value="GTP1OBG"/>
</dbReference>
<feature type="region of interest" description="G1" evidence="8">
    <location>
        <begin position="10"/>
        <end position="17"/>
    </location>
</feature>
<comment type="caution">
    <text evidence="10">The sequence shown here is derived from an EMBL/GenBank/DDBJ whole genome shotgun (WGS) entry which is preliminary data.</text>
</comment>
<dbReference type="CDD" id="cd22534">
    <property type="entry name" value="KH-II_Era"/>
    <property type="match status" value="1"/>
</dbReference>
<feature type="region of interest" description="G4" evidence="8">
    <location>
        <begin position="118"/>
        <end position="121"/>
    </location>
</feature>
<name>A0A512B7J5_9BACT</name>
<dbReference type="InterPro" id="IPR015946">
    <property type="entry name" value="KH_dom-like_a/b"/>
</dbReference>
<evidence type="ECO:0000259" key="9">
    <source>
        <dbReference type="PROSITE" id="PS51713"/>
    </source>
</evidence>
<dbReference type="SUPFAM" id="SSF54814">
    <property type="entry name" value="Prokaryotic type KH domain (KH-domain type II)"/>
    <property type="match status" value="1"/>
</dbReference>
<dbReference type="InterPro" id="IPR006073">
    <property type="entry name" value="GTP-bd"/>
</dbReference>
<feature type="binding site" evidence="7">
    <location>
        <begin position="118"/>
        <end position="121"/>
    </location>
    <ligand>
        <name>GTP</name>
        <dbReference type="ChEBI" id="CHEBI:37565"/>
    </ligand>
</feature>
<comment type="subunit">
    <text evidence="7">Monomer.</text>
</comment>
<evidence type="ECO:0000256" key="4">
    <source>
        <dbReference type="ARBA" id="ARBA00022741"/>
    </source>
</evidence>
<evidence type="ECO:0000256" key="7">
    <source>
        <dbReference type="HAMAP-Rule" id="MF_00367"/>
    </source>
</evidence>
<dbReference type="PANTHER" id="PTHR42698:SF1">
    <property type="entry name" value="GTPASE ERA, MITOCHONDRIAL"/>
    <property type="match status" value="1"/>
</dbReference>
<dbReference type="OrthoDB" id="9805918at2"/>
<evidence type="ECO:0000313" key="10">
    <source>
        <dbReference type="EMBL" id="GEO07928.1"/>
    </source>
</evidence>
<dbReference type="PANTHER" id="PTHR42698">
    <property type="entry name" value="GTPASE ERA"/>
    <property type="match status" value="1"/>
</dbReference>
<dbReference type="CDD" id="cd04163">
    <property type="entry name" value="Era"/>
    <property type="match status" value="1"/>
</dbReference>